<keyword evidence="1" id="KW-0687">Ribonucleoprotein</keyword>
<organism evidence="3 4">
    <name type="scientific">Perca fluviatilis</name>
    <name type="common">European perch</name>
    <dbReference type="NCBI Taxonomy" id="8168"/>
    <lineage>
        <taxon>Eukaryota</taxon>
        <taxon>Metazoa</taxon>
        <taxon>Chordata</taxon>
        <taxon>Craniata</taxon>
        <taxon>Vertebrata</taxon>
        <taxon>Euteleostomi</taxon>
        <taxon>Actinopterygii</taxon>
        <taxon>Neopterygii</taxon>
        <taxon>Teleostei</taxon>
        <taxon>Neoteleostei</taxon>
        <taxon>Acanthomorphata</taxon>
        <taxon>Eupercaria</taxon>
        <taxon>Perciformes</taxon>
        <taxon>Percoidei</taxon>
        <taxon>Percidae</taxon>
        <taxon>Percinae</taxon>
        <taxon>Perca</taxon>
    </lineage>
</organism>
<dbReference type="PANTHER" id="PTHR13457">
    <property type="entry name" value="BAP28"/>
    <property type="match status" value="1"/>
</dbReference>
<keyword evidence="1" id="KW-0690">Ribosome biogenesis</keyword>
<dbReference type="InterPro" id="IPR040191">
    <property type="entry name" value="UTP10"/>
</dbReference>
<keyword evidence="1" id="KW-0698">rRNA processing</keyword>
<name>A0A6A5ENQ3_PERFL</name>
<comment type="subcellular location">
    <subcellularLocation>
        <location evidence="1">Nucleus</location>
        <location evidence="1">Nucleolus</location>
    </subcellularLocation>
</comment>
<feature type="domain" description="U3 small nucleolar RNA-associated protein 10 N-terminal" evidence="2">
    <location>
        <begin position="238"/>
        <end position="314"/>
    </location>
</feature>
<proteinExistence type="inferred from homology"/>
<keyword evidence="1" id="KW-0539">Nucleus</keyword>
<dbReference type="GO" id="GO:0045943">
    <property type="term" value="P:positive regulation of transcription by RNA polymerase I"/>
    <property type="evidence" value="ECO:0007669"/>
    <property type="project" value="TreeGrafter"/>
</dbReference>
<dbReference type="GO" id="GO:0032040">
    <property type="term" value="C:small-subunit processome"/>
    <property type="evidence" value="ECO:0007669"/>
    <property type="project" value="TreeGrafter"/>
</dbReference>
<evidence type="ECO:0000259" key="2">
    <source>
        <dbReference type="Pfam" id="PF12397"/>
    </source>
</evidence>
<dbReference type="GO" id="GO:0030686">
    <property type="term" value="C:90S preribosome"/>
    <property type="evidence" value="ECO:0007669"/>
    <property type="project" value="TreeGrafter"/>
</dbReference>
<dbReference type="GO" id="GO:0034455">
    <property type="term" value="C:t-UTP complex"/>
    <property type="evidence" value="ECO:0007669"/>
    <property type="project" value="TreeGrafter"/>
</dbReference>
<dbReference type="Pfam" id="PF12397">
    <property type="entry name" value="U3snoRNP10"/>
    <property type="match status" value="1"/>
</dbReference>
<dbReference type="EMBL" id="VHII01000005">
    <property type="protein sequence ID" value="KAF1390987.1"/>
    <property type="molecule type" value="Genomic_DNA"/>
</dbReference>
<sequence length="670" mass="74363">MTSLAQQLKRLALPQSDPNLLTRREVASLLFDPKDAAAMDRSTFYALGCTGLEELLGIEPAFLEFQDTLFSRASVTLERSVQSKEVNEKLDAGVSLFLARLCPYFLLKPAHKCIEWLLHRFHIQLYNSESLLACALPYHDTNVFVRVVQLLRIKDATNRWNWLHGLQKPGVPLSRATLVTHCYSDLSFMDFICSLVTKSIQAYSGLSGSCSQLRVIFSFYASTIVASLDAVDNVSDDIIAKLLPYVNKGLKSALTDYKAATYMIVCQLAVKVVMEASLVDTLAAHVAKSLLREPVLAREGLGCLTVLLQNQKDGAAGPSLLLDEYLGQTHLSADNMSELNRRLLPLVRLLENSSGKYQIMADSDTSLLLSLKHPQPAVRVSALEHLMGAISSGQQQSLDQTFLKDSVLERLRDDSLEVVAAALRVLEVLLDVLDPEDAVACLLTLLHRVDLSADESWLPVLKEVVRLLSDPRLGKEDADLLQRTGWRLLPFLAITSVSQLRLAAYIAKSSVVAQHPLTQNWAQELDEVMEKRSDPDFVGLANERLVSTVTKNLTSMEHFSRRDALLLLFFPVFVLGLVVRATQHLLTAQRVYTLLEAPLLDAIGHATGATQEVEPLGSAPPSFSAALTLFLQQPDRWFSVVLVSLLRDFICSLRCHDNTFRGFSKLDKPF</sequence>
<evidence type="ECO:0000256" key="1">
    <source>
        <dbReference type="RuleBase" id="RU367065"/>
    </source>
</evidence>
<evidence type="ECO:0000313" key="4">
    <source>
        <dbReference type="Proteomes" id="UP000465112"/>
    </source>
</evidence>
<reference evidence="3 4" key="1">
    <citation type="submission" date="2019-06" db="EMBL/GenBank/DDBJ databases">
        <title>A chromosome-scale genome assembly of the European perch, Perca fluviatilis.</title>
        <authorList>
            <person name="Roques C."/>
            <person name="Zahm M."/>
            <person name="Cabau C."/>
            <person name="Klopp C."/>
            <person name="Bouchez O."/>
            <person name="Donnadieu C."/>
            <person name="Kuhl H."/>
            <person name="Gislard M."/>
            <person name="Guendouz S."/>
            <person name="Journot L."/>
            <person name="Haffray P."/>
            <person name="Bestin A."/>
            <person name="Morvezen R."/>
            <person name="Feron R."/>
            <person name="Wen M."/>
            <person name="Jouanno E."/>
            <person name="Herpin A."/>
            <person name="Schartl M."/>
            <person name="Postlethwait J."/>
            <person name="Schaerlinger B."/>
            <person name="Chardard D."/>
            <person name="Lecocq T."/>
            <person name="Poncet C."/>
            <person name="Jaffrelo L."/>
            <person name="Lampietro C."/>
            <person name="Guiguen Y."/>
        </authorList>
    </citation>
    <scope>NUCLEOTIDE SEQUENCE [LARGE SCALE GENOMIC DNA]</scope>
    <source>
        <tissue evidence="3">Blood</tissue>
    </source>
</reference>
<dbReference type="InterPro" id="IPR016024">
    <property type="entry name" value="ARM-type_fold"/>
</dbReference>
<protein>
    <recommendedName>
        <fullName evidence="1">HEAT repeat-containing protein 1</fullName>
    </recommendedName>
</protein>
<dbReference type="PANTHER" id="PTHR13457:SF1">
    <property type="entry name" value="HEAT REPEAT-CONTAINING PROTEIN 1"/>
    <property type="match status" value="1"/>
</dbReference>
<dbReference type="SUPFAM" id="SSF48371">
    <property type="entry name" value="ARM repeat"/>
    <property type="match status" value="1"/>
</dbReference>
<dbReference type="Proteomes" id="UP000465112">
    <property type="component" value="Chromosome 5"/>
</dbReference>
<comment type="similarity">
    <text evidence="1">Belongs to the HEATR1/UTP10 family.</text>
</comment>
<gene>
    <name evidence="3" type="ORF">PFLUV_G00063850</name>
</gene>
<dbReference type="GO" id="GO:0030515">
    <property type="term" value="F:snoRNA binding"/>
    <property type="evidence" value="ECO:0007669"/>
    <property type="project" value="TreeGrafter"/>
</dbReference>
<comment type="caution">
    <text evidence="3">The sequence shown here is derived from an EMBL/GenBank/DDBJ whole genome shotgun (WGS) entry which is preliminary data.</text>
</comment>
<keyword evidence="4" id="KW-1185">Reference proteome</keyword>
<evidence type="ECO:0000313" key="3">
    <source>
        <dbReference type="EMBL" id="KAF1390987.1"/>
    </source>
</evidence>
<dbReference type="InterPro" id="IPR022125">
    <property type="entry name" value="U3snoRNP10_N"/>
</dbReference>
<dbReference type="GO" id="GO:0000462">
    <property type="term" value="P:maturation of SSU-rRNA from tricistronic rRNA transcript (SSU-rRNA, 5.8S rRNA, LSU-rRNA)"/>
    <property type="evidence" value="ECO:0007669"/>
    <property type="project" value="TreeGrafter"/>
</dbReference>
<accession>A0A6A5ENQ3</accession>
<dbReference type="AlphaFoldDB" id="A0A6A5ENQ3"/>
<comment type="function">
    <text evidence="1">Involved in nucleolar processing of pre-18S ribosomal RNA.</text>
</comment>